<keyword evidence="1" id="KW-0812">Transmembrane</keyword>
<evidence type="ECO:0000256" key="2">
    <source>
        <dbReference type="SAM" id="SignalP"/>
    </source>
</evidence>
<feature type="signal peptide" evidence="2">
    <location>
        <begin position="1"/>
        <end position="18"/>
    </location>
</feature>
<feature type="transmembrane region" description="Helical" evidence="1">
    <location>
        <begin position="169"/>
        <end position="189"/>
    </location>
</feature>
<reference evidence="3" key="1">
    <citation type="journal article" date="2020" name="Stud. Mycol.">
        <title>101 Dothideomycetes genomes: a test case for predicting lifestyles and emergence of pathogens.</title>
        <authorList>
            <person name="Haridas S."/>
            <person name="Albert R."/>
            <person name="Binder M."/>
            <person name="Bloem J."/>
            <person name="Labutti K."/>
            <person name="Salamov A."/>
            <person name="Andreopoulos B."/>
            <person name="Baker S."/>
            <person name="Barry K."/>
            <person name="Bills G."/>
            <person name="Bluhm B."/>
            <person name="Cannon C."/>
            <person name="Castanera R."/>
            <person name="Culley D."/>
            <person name="Daum C."/>
            <person name="Ezra D."/>
            <person name="Gonzalez J."/>
            <person name="Henrissat B."/>
            <person name="Kuo A."/>
            <person name="Liang C."/>
            <person name="Lipzen A."/>
            <person name="Lutzoni F."/>
            <person name="Magnuson J."/>
            <person name="Mondo S."/>
            <person name="Nolan M."/>
            <person name="Ohm R."/>
            <person name="Pangilinan J."/>
            <person name="Park H.-J."/>
            <person name="Ramirez L."/>
            <person name="Alfaro M."/>
            <person name="Sun H."/>
            <person name="Tritt A."/>
            <person name="Yoshinaga Y."/>
            <person name="Zwiers L.-H."/>
            <person name="Turgeon B."/>
            <person name="Goodwin S."/>
            <person name="Spatafora J."/>
            <person name="Crous P."/>
            <person name="Grigoriev I."/>
        </authorList>
    </citation>
    <scope>NUCLEOTIDE SEQUENCE</scope>
    <source>
        <strain evidence="3">CBS 262.69</strain>
    </source>
</reference>
<evidence type="ECO:0000313" key="3">
    <source>
        <dbReference type="EMBL" id="KAF2400752.1"/>
    </source>
</evidence>
<protein>
    <submittedName>
        <fullName evidence="3">Uncharacterized protein</fullName>
    </submittedName>
</protein>
<proteinExistence type="predicted"/>
<keyword evidence="1" id="KW-1133">Transmembrane helix</keyword>
<feature type="chain" id="PRO_5026040706" evidence="2">
    <location>
        <begin position="19"/>
        <end position="190"/>
    </location>
</feature>
<gene>
    <name evidence="3" type="ORF">EJ06DRAFT_529863</name>
</gene>
<dbReference type="EMBL" id="ML996694">
    <property type="protein sequence ID" value="KAF2400752.1"/>
    <property type="molecule type" value="Genomic_DNA"/>
</dbReference>
<evidence type="ECO:0000256" key="1">
    <source>
        <dbReference type="SAM" id="Phobius"/>
    </source>
</evidence>
<keyword evidence="1" id="KW-0472">Membrane</keyword>
<accession>A0A6G1HXL4</accession>
<dbReference type="Proteomes" id="UP000799640">
    <property type="component" value="Unassembled WGS sequence"/>
</dbReference>
<name>A0A6G1HXL4_9PEZI</name>
<dbReference type="AlphaFoldDB" id="A0A6G1HXL4"/>
<keyword evidence="2" id="KW-0732">Signal</keyword>
<keyword evidence="4" id="KW-1185">Reference proteome</keyword>
<evidence type="ECO:0000313" key="4">
    <source>
        <dbReference type="Proteomes" id="UP000799640"/>
    </source>
</evidence>
<organism evidence="3 4">
    <name type="scientific">Trichodelitschia bisporula</name>
    <dbReference type="NCBI Taxonomy" id="703511"/>
    <lineage>
        <taxon>Eukaryota</taxon>
        <taxon>Fungi</taxon>
        <taxon>Dikarya</taxon>
        <taxon>Ascomycota</taxon>
        <taxon>Pezizomycotina</taxon>
        <taxon>Dothideomycetes</taxon>
        <taxon>Dothideomycetes incertae sedis</taxon>
        <taxon>Phaeotrichales</taxon>
        <taxon>Phaeotrichaceae</taxon>
        <taxon>Trichodelitschia</taxon>
    </lineage>
</organism>
<sequence length="190" mass="18218">MVAIKISVLAALLAIVSAQAQSSSSVSVAAVSVSSSGSYVIATGKEPVALTTVPGAVVLSGNTTTVTTQTTTASVTATASVTLEYGQPHMTTSVANGSVLSSALSSAITSIAGIANGSAVRSTAVVTVPGPFANSTLASTVVVTAISVPTGAETTAPIQTSLQPSSGTGLAAVGAFPVLLVLAMGLTLGI</sequence>